<dbReference type="RefSeq" id="WP_120018729.1">
    <property type="nucleotide sequence ID" value="NZ_QZWZ01000057.1"/>
</dbReference>
<feature type="domain" description="Periplasmic binding protein" evidence="4">
    <location>
        <begin position="17"/>
        <end position="264"/>
    </location>
</feature>
<accession>A0A3A5JXX3</accession>
<evidence type="ECO:0000256" key="3">
    <source>
        <dbReference type="ARBA" id="ARBA00022729"/>
    </source>
</evidence>
<gene>
    <name evidence="5" type="ORF">D3227_35195</name>
</gene>
<proteinExistence type="inferred from homology"/>
<keyword evidence="3" id="KW-0732">Signal</keyword>
<reference evidence="5 6" key="1">
    <citation type="submission" date="2018-09" db="EMBL/GenBank/DDBJ databases">
        <title>Mesorhizobium carmichaelinearum sp. nov. isolated from Carmichaelinea spp. root nodules in New Zealand.</title>
        <authorList>
            <person name="De Meyer S.E."/>
        </authorList>
    </citation>
    <scope>NUCLEOTIDE SEQUENCE [LARGE SCALE GENOMIC DNA]</scope>
    <source>
        <strain evidence="5 6">ICMP19557</strain>
    </source>
</reference>
<dbReference type="PANTHER" id="PTHR46847:SF1">
    <property type="entry name" value="D-ALLOSE-BINDING PERIPLASMIC PROTEIN-RELATED"/>
    <property type="match status" value="1"/>
</dbReference>
<comment type="similarity">
    <text evidence="2">Belongs to the bacterial solute-binding protein 2 family.</text>
</comment>
<dbReference type="InterPro" id="IPR028082">
    <property type="entry name" value="Peripla_BP_I"/>
</dbReference>
<dbReference type="AlphaFoldDB" id="A0A3A5JXX3"/>
<organism evidence="5 6">
    <name type="scientific">Mesorhizobium waimense</name>
    <dbReference type="NCBI Taxonomy" id="1300307"/>
    <lineage>
        <taxon>Bacteria</taxon>
        <taxon>Pseudomonadati</taxon>
        <taxon>Pseudomonadota</taxon>
        <taxon>Alphaproteobacteria</taxon>
        <taxon>Hyphomicrobiales</taxon>
        <taxon>Phyllobacteriaceae</taxon>
        <taxon>Mesorhizobium</taxon>
    </lineage>
</organism>
<dbReference type="CDD" id="cd06312">
    <property type="entry name" value="PBP1_ABC_sugar_binding-like"/>
    <property type="match status" value="1"/>
</dbReference>
<keyword evidence="6" id="KW-1185">Reference proteome</keyword>
<dbReference type="PANTHER" id="PTHR46847">
    <property type="entry name" value="D-ALLOSE-BINDING PERIPLASMIC PROTEIN-RELATED"/>
    <property type="match status" value="1"/>
</dbReference>
<dbReference type="OrthoDB" id="257716at2"/>
<evidence type="ECO:0000256" key="1">
    <source>
        <dbReference type="ARBA" id="ARBA00004196"/>
    </source>
</evidence>
<dbReference type="SUPFAM" id="SSF53822">
    <property type="entry name" value="Periplasmic binding protein-like I"/>
    <property type="match status" value="1"/>
</dbReference>
<protein>
    <submittedName>
        <fullName evidence="5">Sugar ABC transporter substrate-binding protein</fullName>
    </submittedName>
</protein>
<dbReference type="EMBL" id="QZWZ01000057">
    <property type="protein sequence ID" value="RJT27861.1"/>
    <property type="molecule type" value="Genomic_DNA"/>
</dbReference>
<evidence type="ECO:0000313" key="6">
    <source>
        <dbReference type="Proteomes" id="UP000272706"/>
    </source>
</evidence>
<dbReference type="Proteomes" id="UP000272706">
    <property type="component" value="Unassembled WGS sequence"/>
</dbReference>
<dbReference type="Pfam" id="PF13407">
    <property type="entry name" value="Peripla_BP_4"/>
    <property type="match status" value="1"/>
</dbReference>
<evidence type="ECO:0000313" key="5">
    <source>
        <dbReference type="EMBL" id="RJT27861.1"/>
    </source>
</evidence>
<dbReference type="GO" id="GO:0030313">
    <property type="term" value="C:cell envelope"/>
    <property type="evidence" value="ECO:0007669"/>
    <property type="project" value="UniProtKB-SubCell"/>
</dbReference>
<name>A0A3A5JXX3_9HYPH</name>
<dbReference type="Gene3D" id="3.40.50.2300">
    <property type="match status" value="2"/>
</dbReference>
<evidence type="ECO:0000259" key="4">
    <source>
        <dbReference type="Pfam" id="PF13407"/>
    </source>
</evidence>
<sequence>MRPKRLKFYAITHDILGDVFWDVFRRGLMDAAERYDVDVEHLRPGKFSPEIQAGLIEGAMHAQPDGIISTIPRVEAVDAPLRAVIQRGIPVIAINARDPRPQGERIPYLFYIGGDDTNAGRLAGNYLIGKLSPKSGMCVDHYLHDHICHSDRYQGFEQAFGAKGLRSDRLRVPGGDAEACARAVAEYLTENTGVDAVLTLGPPGAQAVIDARKLVPHERQWAHMTFDVAQPQIDGIRSGDIVATIDSQQYLQGYLSVQQMWLHVAQGFTMADDIYTGPAIVDASNVDAAEDGVRRGIR</sequence>
<comment type="caution">
    <text evidence="5">The sequence shown here is derived from an EMBL/GenBank/DDBJ whole genome shotgun (WGS) entry which is preliminary data.</text>
</comment>
<evidence type="ECO:0000256" key="2">
    <source>
        <dbReference type="ARBA" id="ARBA00007639"/>
    </source>
</evidence>
<dbReference type="GO" id="GO:0030246">
    <property type="term" value="F:carbohydrate binding"/>
    <property type="evidence" value="ECO:0007669"/>
    <property type="project" value="UniProtKB-ARBA"/>
</dbReference>
<comment type="subcellular location">
    <subcellularLocation>
        <location evidence="1">Cell envelope</location>
    </subcellularLocation>
</comment>
<dbReference type="InterPro" id="IPR025997">
    <property type="entry name" value="SBP_2_dom"/>
</dbReference>